<name>A0A9D3U7I6_9ROSI</name>
<gene>
    <name evidence="2" type="ORF">J1N35_043482</name>
</gene>
<organism evidence="2 3">
    <name type="scientific">Gossypium stocksii</name>
    <dbReference type="NCBI Taxonomy" id="47602"/>
    <lineage>
        <taxon>Eukaryota</taxon>
        <taxon>Viridiplantae</taxon>
        <taxon>Streptophyta</taxon>
        <taxon>Embryophyta</taxon>
        <taxon>Tracheophyta</taxon>
        <taxon>Spermatophyta</taxon>
        <taxon>Magnoliopsida</taxon>
        <taxon>eudicotyledons</taxon>
        <taxon>Gunneridae</taxon>
        <taxon>Pentapetalae</taxon>
        <taxon>rosids</taxon>
        <taxon>malvids</taxon>
        <taxon>Malvales</taxon>
        <taxon>Malvaceae</taxon>
        <taxon>Malvoideae</taxon>
        <taxon>Gossypium</taxon>
    </lineage>
</organism>
<reference evidence="2 3" key="1">
    <citation type="journal article" date="2021" name="Plant Biotechnol. J.">
        <title>Multi-omics assisted identification of the key and species-specific regulatory components of drought-tolerant mechanisms in Gossypium stocksii.</title>
        <authorList>
            <person name="Yu D."/>
            <person name="Ke L."/>
            <person name="Zhang D."/>
            <person name="Wu Y."/>
            <person name="Sun Y."/>
            <person name="Mei J."/>
            <person name="Sun J."/>
            <person name="Sun Y."/>
        </authorList>
    </citation>
    <scope>NUCLEOTIDE SEQUENCE [LARGE SCALE GENOMIC DNA]</scope>
    <source>
        <strain evidence="3">cv. E1</strain>
        <tissue evidence="2">Leaf</tissue>
    </source>
</reference>
<dbReference type="EMBL" id="JAIQCV010000013">
    <property type="protein sequence ID" value="KAH1031308.1"/>
    <property type="molecule type" value="Genomic_DNA"/>
</dbReference>
<evidence type="ECO:0000313" key="3">
    <source>
        <dbReference type="Proteomes" id="UP000828251"/>
    </source>
</evidence>
<feature type="region of interest" description="Disordered" evidence="1">
    <location>
        <begin position="154"/>
        <end position="173"/>
    </location>
</feature>
<keyword evidence="3" id="KW-1185">Reference proteome</keyword>
<protein>
    <submittedName>
        <fullName evidence="2">Uncharacterized protein</fullName>
    </submittedName>
</protein>
<proteinExistence type="predicted"/>
<evidence type="ECO:0000313" key="2">
    <source>
        <dbReference type="EMBL" id="KAH1031308.1"/>
    </source>
</evidence>
<sequence length="173" mass="19990">MVVLLPIQKTIGALNWNYFCDAQSFPKEELVREFYANLTMSDAIEVLVHKKKVASQPMILKEADSVDETEKAEFEEKWNNLEPIKEPKVFEPREEPNADKLVEPSIDLKLTIPTPTSSKTVKKSELSIMMDLMKFMHNKQLACWKYAKVRDVSKEDGNASEYETSKEEDEEDK</sequence>
<dbReference type="Proteomes" id="UP000828251">
    <property type="component" value="Unassembled WGS sequence"/>
</dbReference>
<accession>A0A9D3U7I6</accession>
<dbReference type="AlphaFoldDB" id="A0A9D3U7I6"/>
<evidence type="ECO:0000256" key="1">
    <source>
        <dbReference type="SAM" id="MobiDB-lite"/>
    </source>
</evidence>
<comment type="caution">
    <text evidence="2">The sequence shown here is derived from an EMBL/GenBank/DDBJ whole genome shotgun (WGS) entry which is preliminary data.</text>
</comment>